<comment type="caution">
    <text evidence="1">The sequence shown here is derived from an EMBL/GenBank/DDBJ whole genome shotgun (WGS) entry which is preliminary data.</text>
</comment>
<organism evidence="1 2">
    <name type="scientific">Candidatus Gottesmanbacteria bacterium RBG_13_45_10</name>
    <dbReference type="NCBI Taxonomy" id="1798370"/>
    <lineage>
        <taxon>Bacteria</taxon>
        <taxon>Candidatus Gottesmaniibacteriota</taxon>
    </lineage>
</organism>
<dbReference type="Pfam" id="PF01161">
    <property type="entry name" value="PBP"/>
    <property type="match status" value="1"/>
</dbReference>
<protein>
    <recommendedName>
        <fullName evidence="3">Kinase inhibitor</fullName>
    </recommendedName>
</protein>
<dbReference type="Gene3D" id="3.90.280.10">
    <property type="entry name" value="PEBP-like"/>
    <property type="match status" value="1"/>
</dbReference>
<evidence type="ECO:0000313" key="1">
    <source>
        <dbReference type="EMBL" id="OGG11606.1"/>
    </source>
</evidence>
<dbReference type="STRING" id="1798370.A2Z00_04895"/>
<accession>A0A1F5ZGI1</accession>
<dbReference type="AlphaFoldDB" id="A0A1F5ZGI1"/>
<proteinExistence type="predicted"/>
<dbReference type="SUPFAM" id="SSF49777">
    <property type="entry name" value="PEBP-like"/>
    <property type="match status" value="1"/>
</dbReference>
<gene>
    <name evidence="1" type="ORF">A2Z00_04895</name>
</gene>
<evidence type="ECO:0000313" key="2">
    <source>
        <dbReference type="Proteomes" id="UP000177268"/>
    </source>
</evidence>
<name>A0A1F5ZGI1_9BACT</name>
<sequence length="157" mass="16693">MTPTPTAEKKQDFQLTSSAFDPYQKIPVKYTCDGANTNPPLTILGVPDGTKAFALTMEDPDAPNGTFSHWLIWNIPGDVKEIPSGDSLAGATQGTTSAGKPGYYGPCPPSGIHRYFFTLYALDAQIGLGSGAKKSDLDTVLVGHILGETRLVGVYSR</sequence>
<dbReference type="InterPro" id="IPR005247">
    <property type="entry name" value="YbhB_YbcL/LppC-like"/>
</dbReference>
<dbReference type="Proteomes" id="UP000177268">
    <property type="component" value="Unassembled WGS sequence"/>
</dbReference>
<dbReference type="CDD" id="cd00865">
    <property type="entry name" value="PEBP_bact_arch"/>
    <property type="match status" value="1"/>
</dbReference>
<dbReference type="EMBL" id="MFIZ01000024">
    <property type="protein sequence ID" value="OGG11606.1"/>
    <property type="molecule type" value="Genomic_DNA"/>
</dbReference>
<dbReference type="PANTHER" id="PTHR30289:SF1">
    <property type="entry name" value="PEBP (PHOSPHATIDYLETHANOLAMINE-BINDING PROTEIN) FAMILY PROTEIN"/>
    <property type="match status" value="1"/>
</dbReference>
<reference evidence="1 2" key="1">
    <citation type="journal article" date="2016" name="Nat. Commun.">
        <title>Thousands of microbial genomes shed light on interconnected biogeochemical processes in an aquifer system.</title>
        <authorList>
            <person name="Anantharaman K."/>
            <person name="Brown C.T."/>
            <person name="Hug L.A."/>
            <person name="Sharon I."/>
            <person name="Castelle C.J."/>
            <person name="Probst A.J."/>
            <person name="Thomas B.C."/>
            <person name="Singh A."/>
            <person name="Wilkins M.J."/>
            <person name="Karaoz U."/>
            <person name="Brodie E.L."/>
            <person name="Williams K.H."/>
            <person name="Hubbard S.S."/>
            <person name="Banfield J.F."/>
        </authorList>
    </citation>
    <scope>NUCLEOTIDE SEQUENCE [LARGE SCALE GENOMIC DNA]</scope>
</reference>
<dbReference type="InterPro" id="IPR008914">
    <property type="entry name" value="PEBP"/>
</dbReference>
<dbReference type="NCBIfam" id="TIGR00481">
    <property type="entry name" value="YbhB/YbcL family Raf kinase inhibitor-like protein"/>
    <property type="match status" value="1"/>
</dbReference>
<evidence type="ECO:0008006" key="3">
    <source>
        <dbReference type="Google" id="ProtNLM"/>
    </source>
</evidence>
<dbReference type="InterPro" id="IPR036610">
    <property type="entry name" value="PEBP-like_sf"/>
</dbReference>
<dbReference type="PANTHER" id="PTHR30289">
    <property type="entry name" value="UNCHARACTERIZED PROTEIN YBCL-RELATED"/>
    <property type="match status" value="1"/>
</dbReference>